<dbReference type="InterPro" id="IPR037175">
    <property type="entry name" value="KFase_sf"/>
</dbReference>
<accession>A0A1G2MGD7</accession>
<comment type="caution">
    <text evidence="1">The sequence shown here is derived from an EMBL/GenBank/DDBJ whole genome shotgun (WGS) entry which is preliminary data.</text>
</comment>
<dbReference type="Gene3D" id="3.50.30.50">
    <property type="entry name" value="Putative cyclase"/>
    <property type="match status" value="1"/>
</dbReference>
<name>A0A1G2MGD7_9BACT</name>
<dbReference type="PANTHER" id="PTHR31118">
    <property type="entry name" value="CYCLASE-LIKE PROTEIN 2"/>
    <property type="match status" value="1"/>
</dbReference>
<dbReference type="Proteomes" id="UP000176493">
    <property type="component" value="Unassembled WGS sequence"/>
</dbReference>
<evidence type="ECO:0008006" key="3">
    <source>
        <dbReference type="Google" id="ProtNLM"/>
    </source>
</evidence>
<organism evidence="1 2">
    <name type="scientific">Candidatus Taylorbacteria bacterium RIFCSPHIGHO2_02_49_25</name>
    <dbReference type="NCBI Taxonomy" id="1802305"/>
    <lineage>
        <taxon>Bacteria</taxon>
        <taxon>Candidatus Tayloriibacteriota</taxon>
    </lineage>
</organism>
<dbReference type="Pfam" id="PF04199">
    <property type="entry name" value="Cyclase"/>
    <property type="match status" value="1"/>
</dbReference>
<dbReference type="EMBL" id="MHRJ01000020">
    <property type="protein sequence ID" value="OHA22774.1"/>
    <property type="molecule type" value="Genomic_DNA"/>
</dbReference>
<dbReference type="PANTHER" id="PTHR31118:SF32">
    <property type="entry name" value="KYNURENINE FORMAMIDASE"/>
    <property type="match status" value="1"/>
</dbReference>
<dbReference type="AlphaFoldDB" id="A0A1G2MGD7"/>
<reference evidence="1 2" key="1">
    <citation type="journal article" date="2016" name="Nat. Commun.">
        <title>Thousands of microbial genomes shed light on interconnected biogeochemical processes in an aquifer system.</title>
        <authorList>
            <person name="Anantharaman K."/>
            <person name="Brown C.T."/>
            <person name="Hug L.A."/>
            <person name="Sharon I."/>
            <person name="Castelle C.J."/>
            <person name="Probst A.J."/>
            <person name="Thomas B.C."/>
            <person name="Singh A."/>
            <person name="Wilkins M.J."/>
            <person name="Karaoz U."/>
            <person name="Brodie E.L."/>
            <person name="Williams K.H."/>
            <person name="Hubbard S.S."/>
            <person name="Banfield J.F."/>
        </authorList>
    </citation>
    <scope>NUCLEOTIDE SEQUENCE [LARGE SCALE GENOMIC DNA]</scope>
</reference>
<gene>
    <name evidence="1" type="ORF">A2W52_03020</name>
</gene>
<evidence type="ECO:0000313" key="1">
    <source>
        <dbReference type="EMBL" id="OHA22774.1"/>
    </source>
</evidence>
<dbReference type="InterPro" id="IPR007325">
    <property type="entry name" value="KFase/CYL"/>
</dbReference>
<dbReference type="GO" id="GO:0019441">
    <property type="term" value="P:L-tryptophan catabolic process to kynurenine"/>
    <property type="evidence" value="ECO:0007669"/>
    <property type="project" value="InterPro"/>
</dbReference>
<sequence length="205" mass="22859">MRIIDLTHPFTASMPAYPGDPKSGLKQIASVSKDGYADHKLETTMHAGTHIDAPAHTIEDGKRIDELPLESFRGRGMCIDARERKEIDAVLLKDCEIKKGDVVLFCTGFSKRYRDKDYLTDFPVMTEALAEELAERRIKMVGMDTPSPDKIPYTVHKILLGAGILIMENLANLEAFLEIKDFFVEAFPLRLAADAAPARIVAVIR</sequence>
<proteinExistence type="predicted"/>
<dbReference type="SUPFAM" id="SSF102198">
    <property type="entry name" value="Putative cyclase"/>
    <property type="match status" value="1"/>
</dbReference>
<protein>
    <recommendedName>
        <fullName evidence="3">Cyclase</fullName>
    </recommendedName>
</protein>
<evidence type="ECO:0000313" key="2">
    <source>
        <dbReference type="Proteomes" id="UP000176493"/>
    </source>
</evidence>
<dbReference type="GO" id="GO:0004061">
    <property type="term" value="F:arylformamidase activity"/>
    <property type="evidence" value="ECO:0007669"/>
    <property type="project" value="InterPro"/>
</dbReference>